<proteinExistence type="predicted"/>
<dbReference type="PANTHER" id="PTHR14742">
    <property type="entry name" value="RIBONUCLEASE P SUBUNIT P21"/>
    <property type="match status" value="1"/>
</dbReference>
<dbReference type="OMA" id="KCIQVNC"/>
<dbReference type="KEGG" id="ndi:NDAI_0H00930"/>
<dbReference type="GO" id="GO:0006397">
    <property type="term" value="P:mRNA processing"/>
    <property type="evidence" value="ECO:0007669"/>
    <property type="project" value="EnsemblFungi"/>
</dbReference>
<dbReference type="RefSeq" id="XP_003671510.1">
    <property type="nucleotide sequence ID" value="XM_003671462.1"/>
</dbReference>
<evidence type="ECO:0000313" key="3">
    <source>
        <dbReference type="Proteomes" id="UP000000689"/>
    </source>
</evidence>
<name>G0WEQ6_NAUDC</name>
<dbReference type="HOGENOM" id="CLU_122019_0_0_1"/>
<dbReference type="Proteomes" id="UP000000689">
    <property type="component" value="Chromosome 8"/>
</dbReference>
<dbReference type="GO" id="GO:0030541">
    <property type="term" value="P:plasmid partitioning"/>
    <property type="evidence" value="ECO:0007669"/>
    <property type="project" value="EnsemblFungi"/>
</dbReference>
<dbReference type="STRING" id="1071378.G0WEQ6"/>
<feature type="compositionally biased region" description="Low complexity" evidence="1">
    <location>
        <begin position="189"/>
        <end position="203"/>
    </location>
</feature>
<gene>
    <name evidence="2" type="primary">NDAI0H00930</name>
    <name evidence="2" type="ordered locus">NDAI_0H00930</name>
</gene>
<evidence type="ECO:0000313" key="2">
    <source>
        <dbReference type="EMBL" id="CCD26267.1"/>
    </source>
</evidence>
<keyword evidence="3" id="KW-1185">Reference proteome</keyword>
<dbReference type="GeneID" id="11495798"/>
<evidence type="ECO:0000256" key="1">
    <source>
        <dbReference type="SAM" id="MobiDB-lite"/>
    </source>
</evidence>
<dbReference type="GO" id="GO:0042134">
    <property type="term" value="F:rRNA primary transcript binding"/>
    <property type="evidence" value="ECO:0007669"/>
    <property type="project" value="EnsemblFungi"/>
</dbReference>
<dbReference type="GO" id="GO:0000460">
    <property type="term" value="P:maturation of 5.8S rRNA"/>
    <property type="evidence" value="ECO:0007669"/>
    <property type="project" value="EnsemblFungi"/>
</dbReference>
<dbReference type="AlphaFoldDB" id="G0WEQ6"/>
<dbReference type="GO" id="GO:0005655">
    <property type="term" value="C:nucleolar ribonuclease P complex"/>
    <property type="evidence" value="ECO:0007669"/>
    <property type="project" value="TreeGrafter"/>
</dbReference>
<dbReference type="GO" id="GO:0000172">
    <property type="term" value="C:ribonuclease MRP complex"/>
    <property type="evidence" value="ECO:0007669"/>
    <property type="project" value="EnsemblFungi"/>
</dbReference>
<dbReference type="GO" id="GO:0008033">
    <property type="term" value="P:tRNA processing"/>
    <property type="evidence" value="ECO:0007669"/>
    <property type="project" value="TreeGrafter"/>
</dbReference>
<dbReference type="InterPro" id="IPR007175">
    <property type="entry name" value="Rpr2/Snm1/Rpp21"/>
</dbReference>
<dbReference type="OrthoDB" id="4066853at2759"/>
<reference evidence="2 3" key="1">
    <citation type="journal article" date="2011" name="Proc. Natl. Acad. Sci. U.S.A.">
        <title>Evolutionary erosion of yeast sex chromosomes by mating-type switching accidents.</title>
        <authorList>
            <person name="Gordon J.L."/>
            <person name="Armisen D."/>
            <person name="Proux-Wera E."/>
            <person name="Oheigeartaigh S.S."/>
            <person name="Byrne K.P."/>
            <person name="Wolfe K.H."/>
        </authorList>
    </citation>
    <scope>NUCLEOTIDE SEQUENCE [LARGE SCALE GENOMIC DNA]</scope>
    <source>
        <strain evidence="3">ATCC 10597 / BCRC 20456 / CBS 421 / NBRC 0211 / NRRL Y-12639</strain>
    </source>
</reference>
<dbReference type="Pfam" id="PF04032">
    <property type="entry name" value="Rpr2"/>
    <property type="match status" value="1"/>
</dbReference>
<dbReference type="PANTHER" id="PTHR14742:SF3">
    <property type="entry name" value="RIBONUCLEASE MRP PROTEIN SUBUNIT SNM1"/>
    <property type="match status" value="1"/>
</dbReference>
<accession>G0WEQ6</accession>
<feature type="region of interest" description="Disordered" evidence="1">
    <location>
        <begin position="145"/>
        <end position="203"/>
    </location>
</feature>
<feature type="compositionally biased region" description="Polar residues" evidence="1">
    <location>
        <begin position="147"/>
        <end position="159"/>
    </location>
</feature>
<sequence length="203" mass="23254">MNRDQAEKFKDRHIRQKYDLLHLLPSMLPTGNPALSGLYLKSFYNGVKRYKLQLPSSITNSNEKFCGSCGTVRIINRNLEMEMVVREKMQENDDSSSQIKVLKYKCLNCNFENEFTVGNVSHRNKEIANPKIPRDNKDRSTVKLEAKNTNSTNGGIQKKNTAKDRAKKRKMNSLSNLLSKKNQEKSKQKSTSLSLSLESFMNS</sequence>
<protein>
    <submittedName>
        <fullName evidence="2">Uncharacterized protein</fullName>
    </submittedName>
</protein>
<dbReference type="eggNOG" id="ENOG502S5IC">
    <property type="taxonomic scope" value="Eukaryota"/>
</dbReference>
<dbReference type="EMBL" id="HE580274">
    <property type="protein sequence ID" value="CCD26267.1"/>
    <property type="molecule type" value="Genomic_DNA"/>
</dbReference>
<organism evidence="2 3">
    <name type="scientific">Naumovozyma dairenensis (strain ATCC 10597 / BCRC 20456 / CBS 421 / NBRC 0211 / NRRL Y-12639)</name>
    <name type="common">Saccharomyces dairenensis</name>
    <dbReference type="NCBI Taxonomy" id="1071378"/>
    <lineage>
        <taxon>Eukaryota</taxon>
        <taxon>Fungi</taxon>
        <taxon>Dikarya</taxon>
        <taxon>Ascomycota</taxon>
        <taxon>Saccharomycotina</taxon>
        <taxon>Saccharomycetes</taxon>
        <taxon>Saccharomycetales</taxon>
        <taxon>Saccharomycetaceae</taxon>
        <taxon>Naumovozyma</taxon>
    </lineage>
</organism>